<dbReference type="GO" id="GO:0008270">
    <property type="term" value="F:zinc ion binding"/>
    <property type="evidence" value="ECO:0007669"/>
    <property type="project" value="UniProtKB-KW"/>
</dbReference>
<feature type="domain" description="RING-type" evidence="10">
    <location>
        <begin position="22"/>
        <end position="238"/>
    </location>
</feature>
<dbReference type="GO" id="GO:0006511">
    <property type="term" value="P:ubiquitin-dependent protein catabolic process"/>
    <property type="evidence" value="ECO:0000318"/>
    <property type="project" value="GO_Central"/>
</dbReference>
<evidence type="ECO:0000256" key="6">
    <source>
        <dbReference type="ARBA" id="ARBA00022786"/>
    </source>
</evidence>
<dbReference type="PROSITE" id="PS00028">
    <property type="entry name" value="ZINC_FINGER_C2H2_1"/>
    <property type="match status" value="1"/>
</dbReference>
<dbReference type="EnsemblMetazoa" id="HelroT113569">
    <property type="protein sequence ID" value="HelroP113569"/>
    <property type="gene ID" value="HelroG113569"/>
</dbReference>
<dbReference type="InterPro" id="IPR027370">
    <property type="entry name" value="Znf-RING_euk"/>
</dbReference>
<name>T1EFT8_HELRO</name>
<dbReference type="GeneID" id="20195440"/>
<dbReference type="eggNOG" id="KOG1812">
    <property type="taxonomic scope" value="Eukaryota"/>
</dbReference>
<keyword evidence="4" id="KW-0677">Repeat</keyword>
<reference evidence="11 13" key="2">
    <citation type="journal article" date="2013" name="Nature">
        <title>Insights into bilaterian evolution from three spiralian genomes.</title>
        <authorList>
            <person name="Simakov O."/>
            <person name="Marletaz F."/>
            <person name="Cho S.J."/>
            <person name="Edsinger-Gonzales E."/>
            <person name="Havlak P."/>
            <person name="Hellsten U."/>
            <person name="Kuo D.H."/>
            <person name="Larsson T."/>
            <person name="Lv J."/>
            <person name="Arendt D."/>
            <person name="Savage R."/>
            <person name="Osoegawa K."/>
            <person name="de Jong P."/>
            <person name="Grimwood J."/>
            <person name="Chapman J.A."/>
            <person name="Shapiro H."/>
            <person name="Aerts A."/>
            <person name="Otillar R.P."/>
            <person name="Terry A.Y."/>
            <person name="Boore J.L."/>
            <person name="Grigoriev I.V."/>
            <person name="Lindberg D.R."/>
            <person name="Seaver E.C."/>
            <person name="Weisblat D.A."/>
            <person name="Putnam N.H."/>
            <person name="Rokhsar D.S."/>
        </authorList>
    </citation>
    <scope>NUCLEOTIDE SEQUENCE</scope>
</reference>
<dbReference type="Gene3D" id="3.30.40.10">
    <property type="entry name" value="Zinc/RING finger domain, C3HC4 (zinc finger)"/>
    <property type="match status" value="1"/>
</dbReference>
<dbReference type="OrthoDB" id="9991211at2759"/>
<dbReference type="GO" id="GO:0061630">
    <property type="term" value="F:ubiquitin protein ligase activity"/>
    <property type="evidence" value="ECO:0000318"/>
    <property type="project" value="GO_Central"/>
</dbReference>
<dbReference type="OMA" id="NDKADEM"/>
<dbReference type="PROSITE" id="PS50089">
    <property type="entry name" value="ZF_RING_2"/>
    <property type="match status" value="1"/>
</dbReference>
<keyword evidence="13" id="KW-1185">Reference proteome</keyword>
<dbReference type="InterPro" id="IPR001841">
    <property type="entry name" value="Znf_RING"/>
</dbReference>
<dbReference type="GO" id="GO:0000151">
    <property type="term" value="C:ubiquitin ligase complex"/>
    <property type="evidence" value="ECO:0000318"/>
    <property type="project" value="GO_Central"/>
</dbReference>
<gene>
    <name evidence="12" type="primary">20195440</name>
    <name evidence="11" type="ORF">HELRODRAFT_113569</name>
</gene>
<reference evidence="13" key="1">
    <citation type="submission" date="2012-12" db="EMBL/GenBank/DDBJ databases">
        <authorList>
            <person name="Hellsten U."/>
            <person name="Grimwood J."/>
            <person name="Chapman J.A."/>
            <person name="Shapiro H."/>
            <person name="Aerts A."/>
            <person name="Otillar R.P."/>
            <person name="Terry A.Y."/>
            <person name="Boore J.L."/>
            <person name="Simakov O."/>
            <person name="Marletaz F."/>
            <person name="Cho S.-J."/>
            <person name="Edsinger-Gonzales E."/>
            <person name="Havlak P."/>
            <person name="Kuo D.-H."/>
            <person name="Larsson T."/>
            <person name="Lv J."/>
            <person name="Arendt D."/>
            <person name="Savage R."/>
            <person name="Osoegawa K."/>
            <person name="de Jong P."/>
            <person name="Lindberg D.R."/>
            <person name="Seaver E.C."/>
            <person name="Weisblat D.A."/>
            <person name="Putnam N.H."/>
            <person name="Grigoriev I.V."/>
            <person name="Rokhsar D.S."/>
        </authorList>
    </citation>
    <scope>NUCLEOTIDE SEQUENCE</scope>
</reference>
<dbReference type="Pfam" id="PF22191">
    <property type="entry name" value="IBR_1"/>
    <property type="match status" value="1"/>
</dbReference>
<evidence type="ECO:0000256" key="2">
    <source>
        <dbReference type="ARBA" id="ARBA00022679"/>
    </source>
</evidence>
<proteinExistence type="predicted"/>
<dbReference type="InterPro" id="IPR013083">
    <property type="entry name" value="Znf_RING/FYVE/PHD"/>
</dbReference>
<dbReference type="InterPro" id="IPR044066">
    <property type="entry name" value="TRIAD_supradom"/>
</dbReference>
<dbReference type="STRING" id="6412.T1EFT8"/>
<dbReference type="PANTHER" id="PTHR22770">
    <property type="entry name" value="UBIQUITIN CONJUGATING ENZYME 7 INTERACTING PROTEIN-RELATED"/>
    <property type="match status" value="1"/>
</dbReference>
<keyword evidence="3" id="KW-0479">Metal-binding</keyword>
<protein>
    <submittedName>
        <fullName evidence="11 12">Uncharacterized protein</fullName>
    </submittedName>
</protein>
<dbReference type="InterPro" id="IPR002867">
    <property type="entry name" value="IBR_dom"/>
</dbReference>
<feature type="domain" description="RING-type" evidence="9">
    <location>
        <begin position="26"/>
        <end position="70"/>
    </location>
</feature>
<dbReference type="Gene3D" id="1.20.120.1750">
    <property type="match status" value="1"/>
</dbReference>
<evidence type="ECO:0000313" key="13">
    <source>
        <dbReference type="Proteomes" id="UP000015101"/>
    </source>
</evidence>
<accession>T1EFT8</accession>
<dbReference type="EMBL" id="AMQM01005741">
    <property type="status" value="NOT_ANNOTATED_CDS"/>
    <property type="molecule type" value="Genomic_DNA"/>
</dbReference>
<reference evidence="12" key="3">
    <citation type="submission" date="2015-06" db="UniProtKB">
        <authorList>
            <consortium name="EnsemblMetazoa"/>
        </authorList>
    </citation>
    <scope>IDENTIFICATION</scope>
</reference>
<organism evidence="12 13">
    <name type="scientific">Helobdella robusta</name>
    <name type="common">Californian leech</name>
    <dbReference type="NCBI Taxonomy" id="6412"/>
    <lineage>
        <taxon>Eukaryota</taxon>
        <taxon>Metazoa</taxon>
        <taxon>Spiralia</taxon>
        <taxon>Lophotrochozoa</taxon>
        <taxon>Annelida</taxon>
        <taxon>Clitellata</taxon>
        <taxon>Hirudinea</taxon>
        <taxon>Rhynchobdellida</taxon>
        <taxon>Glossiphoniidae</taxon>
        <taxon>Helobdella</taxon>
    </lineage>
</organism>
<dbReference type="GO" id="GO:0005737">
    <property type="term" value="C:cytoplasm"/>
    <property type="evidence" value="ECO:0000318"/>
    <property type="project" value="GO_Central"/>
</dbReference>
<dbReference type="CTD" id="20195440"/>
<evidence type="ECO:0000256" key="8">
    <source>
        <dbReference type="PROSITE-ProRule" id="PRU00175"/>
    </source>
</evidence>
<dbReference type="InParanoid" id="T1EFT8"/>
<dbReference type="InterPro" id="IPR051628">
    <property type="entry name" value="LUBAC_E3_Ligases"/>
</dbReference>
<evidence type="ECO:0000313" key="12">
    <source>
        <dbReference type="EnsemblMetazoa" id="HelroP113569"/>
    </source>
</evidence>
<dbReference type="PANTHER" id="PTHR22770:SF13">
    <property type="entry name" value="RING-TYPE DOMAIN-CONTAINING PROTEIN"/>
    <property type="match status" value="1"/>
</dbReference>
<evidence type="ECO:0000259" key="10">
    <source>
        <dbReference type="PROSITE" id="PS51873"/>
    </source>
</evidence>
<evidence type="ECO:0000256" key="4">
    <source>
        <dbReference type="ARBA" id="ARBA00022737"/>
    </source>
</evidence>
<keyword evidence="6" id="KW-0833">Ubl conjugation pathway</keyword>
<comment type="pathway">
    <text evidence="1">Protein modification; protein ubiquitination.</text>
</comment>
<dbReference type="PROSITE" id="PS51873">
    <property type="entry name" value="TRIAD"/>
    <property type="match status" value="1"/>
</dbReference>
<evidence type="ECO:0000256" key="7">
    <source>
        <dbReference type="ARBA" id="ARBA00022833"/>
    </source>
</evidence>
<dbReference type="AlphaFoldDB" id="T1EFT8"/>
<dbReference type="EMBL" id="KB097070">
    <property type="protein sequence ID" value="ESN99805.1"/>
    <property type="molecule type" value="Genomic_DNA"/>
</dbReference>
<dbReference type="RefSeq" id="XP_009022158.1">
    <property type="nucleotide sequence ID" value="XM_009023910.1"/>
</dbReference>
<evidence type="ECO:0000256" key="1">
    <source>
        <dbReference type="ARBA" id="ARBA00004906"/>
    </source>
</evidence>
<sequence>MNNNDDQNRDNDYMNIRRPDDNLGDCKICLDKISFSDYYVTEYCGHVYCKDCITSLIKNSSQEANFPIRCIQENCNAELVIKDFQNLITNEDDFQAIVEASFKHFQSQNSDKYFCCPSPDCPTIIRKVQEPTSALELKEFICGVCQHSVCMSCGNIYHKGTKCAYNAADETLRSWIDEDELNRSICPKCSFGIEKNGGCNHMTCSNCKTHICWVCKMIFDASGPCYDHMRQVHGGIGA</sequence>
<dbReference type="SMART" id="SM00647">
    <property type="entry name" value="IBR"/>
    <property type="match status" value="2"/>
</dbReference>
<evidence type="ECO:0000259" key="9">
    <source>
        <dbReference type="PROSITE" id="PS50089"/>
    </source>
</evidence>
<dbReference type="Proteomes" id="UP000015101">
    <property type="component" value="Unassembled WGS sequence"/>
</dbReference>
<dbReference type="PROSITE" id="PS00518">
    <property type="entry name" value="ZF_RING_1"/>
    <property type="match status" value="1"/>
</dbReference>
<dbReference type="Pfam" id="PF13445">
    <property type="entry name" value="zf-RING_UBOX"/>
    <property type="match status" value="1"/>
</dbReference>
<evidence type="ECO:0000313" key="11">
    <source>
        <dbReference type="EMBL" id="ESN99805.1"/>
    </source>
</evidence>
<evidence type="ECO:0000256" key="3">
    <source>
        <dbReference type="ARBA" id="ARBA00022723"/>
    </source>
</evidence>
<dbReference type="Pfam" id="PF01485">
    <property type="entry name" value="IBR"/>
    <property type="match status" value="1"/>
</dbReference>
<dbReference type="HOGENOM" id="CLU_1166958_0_0_1"/>
<dbReference type="KEGG" id="hro:HELRODRAFT_113569"/>
<keyword evidence="2" id="KW-0808">Transferase</keyword>
<dbReference type="GO" id="GO:0031624">
    <property type="term" value="F:ubiquitin conjugating enzyme binding"/>
    <property type="evidence" value="ECO:0000318"/>
    <property type="project" value="GO_Central"/>
</dbReference>
<keyword evidence="7" id="KW-0862">Zinc</keyword>
<dbReference type="SUPFAM" id="SSF57850">
    <property type="entry name" value="RING/U-box"/>
    <property type="match status" value="3"/>
</dbReference>
<dbReference type="CDD" id="cd20335">
    <property type="entry name" value="BRcat_RBR"/>
    <property type="match status" value="1"/>
</dbReference>
<keyword evidence="5 8" id="KW-0863">Zinc-finger</keyword>
<dbReference type="InterPro" id="IPR017907">
    <property type="entry name" value="Znf_RING_CS"/>
</dbReference>
<dbReference type="InterPro" id="IPR013087">
    <property type="entry name" value="Znf_C2H2_type"/>
</dbReference>
<evidence type="ECO:0000256" key="5">
    <source>
        <dbReference type="ARBA" id="ARBA00022771"/>
    </source>
</evidence>